<dbReference type="GO" id="GO:0017178">
    <property type="term" value="F:diphthine-ammonia ligase activity"/>
    <property type="evidence" value="ECO:0007669"/>
    <property type="project" value="UniProtKB-EC"/>
</dbReference>
<evidence type="ECO:0000256" key="2">
    <source>
        <dbReference type="ARBA" id="ARBA00018426"/>
    </source>
</evidence>
<keyword evidence="9" id="KW-1185">Reference proteome</keyword>
<evidence type="ECO:0000259" key="7">
    <source>
        <dbReference type="Pfam" id="PF10354"/>
    </source>
</evidence>
<evidence type="ECO:0000259" key="6">
    <source>
        <dbReference type="Pfam" id="PF01902"/>
    </source>
</evidence>
<dbReference type="InterPro" id="IPR019446">
    <property type="entry name" value="BMT5-like"/>
</dbReference>
<dbReference type="Gene3D" id="3.40.50.620">
    <property type="entry name" value="HUPs"/>
    <property type="match status" value="1"/>
</dbReference>
<dbReference type="InterPro" id="IPR002761">
    <property type="entry name" value="Diphthami_syn_dom"/>
</dbReference>
<protein>
    <recommendedName>
        <fullName evidence="2">Diphthine--ammonia ligase</fullName>
        <ecNumber evidence="1">6.3.1.14</ecNumber>
    </recommendedName>
    <alternativeName>
        <fullName evidence="3">Diphthamide synthase</fullName>
    </alternativeName>
    <alternativeName>
        <fullName evidence="4">Diphthamide synthetase</fullName>
    </alternativeName>
</protein>
<reference evidence="9" key="1">
    <citation type="journal article" date="2013" name="Nature">
        <title>Pan genome of the phytoplankton Emiliania underpins its global distribution.</title>
        <authorList>
            <person name="Read B.A."/>
            <person name="Kegel J."/>
            <person name="Klute M.J."/>
            <person name="Kuo A."/>
            <person name="Lefebvre S.C."/>
            <person name="Maumus F."/>
            <person name="Mayer C."/>
            <person name="Miller J."/>
            <person name="Monier A."/>
            <person name="Salamov A."/>
            <person name="Young J."/>
            <person name="Aguilar M."/>
            <person name="Claverie J.M."/>
            <person name="Frickenhaus S."/>
            <person name="Gonzalez K."/>
            <person name="Herman E.K."/>
            <person name="Lin Y.C."/>
            <person name="Napier J."/>
            <person name="Ogata H."/>
            <person name="Sarno A.F."/>
            <person name="Shmutz J."/>
            <person name="Schroeder D."/>
            <person name="de Vargas C."/>
            <person name="Verret F."/>
            <person name="von Dassow P."/>
            <person name="Valentin K."/>
            <person name="Van de Peer Y."/>
            <person name="Wheeler G."/>
            <person name="Dacks J.B."/>
            <person name="Delwiche C.F."/>
            <person name="Dyhrman S.T."/>
            <person name="Glockner G."/>
            <person name="John U."/>
            <person name="Richards T."/>
            <person name="Worden A.Z."/>
            <person name="Zhang X."/>
            <person name="Grigoriev I.V."/>
            <person name="Allen A.E."/>
            <person name="Bidle K."/>
            <person name="Borodovsky M."/>
            <person name="Bowler C."/>
            <person name="Brownlee C."/>
            <person name="Cock J.M."/>
            <person name="Elias M."/>
            <person name="Gladyshev V.N."/>
            <person name="Groth M."/>
            <person name="Guda C."/>
            <person name="Hadaegh A."/>
            <person name="Iglesias-Rodriguez M.D."/>
            <person name="Jenkins J."/>
            <person name="Jones B.M."/>
            <person name="Lawson T."/>
            <person name="Leese F."/>
            <person name="Lindquist E."/>
            <person name="Lobanov A."/>
            <person name="Lomsadze A."/>
            <person name="Malik S.B."/>
            <person name="Marsh M.E."/>
            <person name="Mackinder L."/>
            <person name="Mock T."/>
            <person name="Mueller-Roeber B."/>
            <person name="Pagarete A."/>
            <person name="Parker M."/>
            <person name="Probert I."/>
            <person name="Quesneville H."/>
            <person name="Raines C."/>
            <person name="Rensing S.A."/>
            <person name="Riano-Pachon D.M."/>
            <person name="Richier S."/>
            <person name="Rokitta S."/>
            <person name="Shiraiwa Y."/>
            <person name="Soanes D.M."/>
            <person name="van der Giezen M."/>
            <person name="Wahlund T.M."/>
            <person name="Williams B."/>
            <person name="Wilson W."/>
            <person name="Wolfe G."/>
            <person name="Wurch L.L."/>
        </authorList>
    </citation>
    <scope>NUCLEOTIDE SEQUENCE</scope>
</reference>
<dbReference type="EC" id="6.3.1.14" evidence="1"/>
<evidence type="ECO:0000313" key="8">
    <source>
        <dbReference type="EnsemblProtists" id="EOD12229"/>
    </source>
</evidence>
<dbReference type="InterPro" id="IPR014729">
    <property type="entry name" value="Rossmann-like_a/b/a_fold"/>
</dbReference>
<dbReference type="eggNOG" id="KOG4174">
    <property type="taxonomic scope" value="Eukaryota"/>
</dbReference>
<evidence type="ECO:0000256" key="4">
    <source>
        <dbReference type="ARBA" id="ARBA00031552"/>
    </source>
</evidence>
<dbReference type="SUPFAM" id="SSF52402">
    <property type="entry name" value="Adenine nucleotide alpha hydrolases-like"/>
    <property type="match status" value="1"/>
</dbReference>
<dbReference type="GO" id="GO:0070042">
    <property type="term" value="F:rRNA (uridine-N3-)-methyltransferase activity"/>
    <property type="evidence" value="ECO:0007669"/>
    <property type="project" value="InterPro"/>
</dbReference>
<dbReference type="AlphaFoldDB" id="A0A0D3ILU4"/>
<reference evidence="8" key="2">
    <citation type="submission" date="2024-10" db="UniProtKB">
        <authorList>
            <consortium name="EnsemblProtists"/>
        </authorList>
    </citation>
    <scope>IDENTIFICATION</scope>
</reference>
<dbReference type="PaxDb" id="2903-EOD12229"/>
<dbReference type="PANTHER" id="PTHR11538">
    <property type="entry name" value="PHENYLALANYL-TRNA SYNTHETASE"/>
    <property type="match status" value="1"/>
</dbReference>
<dbReference type="PANTHER" id="PTHR11538:SF26">
    <property type="entry name" value="FERREDOXIN-FOLD ANTICODON-BINDING DOMAIN-CONTAINING PROTEIN 1"/>
    <property type="match status" value="1"/>
</dbReference>
<dbReference type="GO" id="GO:0070475">
    <property type="term" value="P:rRNA base methylation"/>
    <property type="evidence" value="ECO:0007669"/>
    <property type="project" value="InterPro"/>
</dbReference>
<dbReference type="Pfam" id="PF01902">
    <property type="entry name" value="Diphthami_syn_2"/>
    <property type="match status" value="1"/>
</dbReference>
<evidence type="ECO:0000256" key="5">
    <source>
        <dbReference type="ARBA" id="ARBA00048108"/>
    </source>
</evidence>
<name>A0A0D3ILU4_EMIH1</name>
<evidence type="ECO:0000256" key="3">
    <source>
        <dbReference type="ARBA" id="ARBA00029814"/>
    </source>
</evidence>
<feature type="domain" description="25S rRNA (uridine-N(3))-methyltransferase BMT5-like" evidence="7">
    <location>
        <begin position="12"/>
        <end position="157"/>
    </location>
</feature>
<sequence length="560" mass="59880">MRIAMANRRRVLTVGDGDMSCSLALARAFGDRLHLLGSTLCSHVELERTYAGAAAISAELSERGARVAHGVDATALEAATLGSSQDHVVFCHPHLGLSDLLSVEEHARRHIALIGHFLASAKSLLAPGGLIHLTLCGNQRASWRVDDHCRRLGLEIVDGRHVAAPPLGGRAGVPVPPQPEWRARKRFRDGSLGSRHALAAYGYEHRRTEGGSGGERCGQGDGDVRSDKSVELVIAEATPTPCAGPRRREDQAAECCAVSWTGGKDCNLALLAAWRDASLRVAALVVFRPEGAVFRAHPLCLMEAQAASLGLPLLHEAYVRGIRRLREQHGVRVLATGDMDLVGTMARNWIEECAEAAGVRAFLPLWQAERASLLRRLLAERFLVFFSCVKSPWFEAGWVGRQLDAAAVYELETLAAQPEAPAAAGEQVKPLDLGGERGEYHTMCLDGPLYGRRVAVTLTQPLELQSQPGQREGERWWTLGFAEGSVEAGCAAAADAAAATGEAPVSTPPDADADTGLEASAAVQTLRVYPAPTAEKAESILQGGFRFPSVEESVARGLKA</sequence>
<feature type="domain" description="Diphthamide synthase" evidence="6">
    <location>
        <begin position="257"/>
        <end position="460"/>
    </location>
</feature>
<dbReference type="STRING" id="2903.R1DTZ4"/>
<dbReference type="RefSeq" id="XP_005764658.1">
    <property type="nucleotide sequence ID" value="XM_005764601.1"/>
</dbReference>
<dbReference type="EnsemblProtists" id="EOD12229">
    <property type="protein sequence ID" value="EOD12229"/>
    <property type="gene ID" value="EMIHUDRAFT_459699"/>
</dbReference>
<dbReference type="Proteomes" id="UP000013827">
    <property type="component" value="Unassembled WGS sequence"/>
</dbReference>
<dbReference type="KEGG" id="ehx:EMIHUDRAFT_459699"/>
<dbReference type="Gene3D" id="3.90.1490.10">
    <property type="entry name" value="putative n-type atp pyrophosphatase, domain 2"/>
    <property type="match status" value="1"/>
</dbReference>
<evidence type="ECO:0000313" key="9">
    <source>
        <dbReference type="Proteomes" id="UP000013827"/>
    </source>
</evidence>
<accession>A0A0D3ILU4</accession>
<dbReference type="CDD" id="cd01994">
    <property type="entry name" value="AANH_PF0828-like"/>
    <property type="match status" value="1"/>
</dbReference>
<dbReference type="GO" id="GO:0005737">
    <property type="term" value="C:cytoplasm"/>
    <property type="evidence" value="ECO:0007669"/>
    <property type="project" value="TreeGrafter"/>
</dbReference>
<comment type="catalytic activity">
    <reaction evidence="5">
        <text>diphthine-[translation elongation factor 2] + NH4(+) + ATP = diphthamide-[translation elongation factor 2] + AMP + diphosphate + H(+)</text>
        <dbReference type="Rhea" id="RHEA:19753"/>
        <dbReference type="Rhea" id="RHEA-COMP:10172"/>
        <dbReference type="Rhea" id="RHEA-COMP:10174"/>
        <dbReference type="ChEBI" id="CHEBI:15378"/>
        <dbReference type="ChEBI" id="CHEBI:16692"/>
        <dbReference type="ChEBI" id="CHEBI:28938"/>
        <dbReference type="ChEBI" id="CHEBI:30616"/>
        <dbReference type="ChEBI" id="CHEBI:33019"/>
        <dbReference type="ChEBI" id="CHEBI:82696"/>
        <dbReference type="ChEBI" id="CHEBI:456215"/>
        <dbReference type="EC" id="6.3.1.14"/>
    </reaction>
</comment>
<dbReference type="HOGENOM" id="CLU_023380_0_0_1"/>
<dbReference type="GeneID" id="17258377"/>
<proteinExistence type="predicted"/>
<dbReference type="Pfam" id="PF10354">
    <property type="entry name" value="BMT5-like"/>
    <property type="match status" value="1"/>
</dbReference>
<evidence type="ECO:0000256" key="1">
    <source>
        <dbReference type="ARBA" id="ARBA00012089"/>
    </source>
</evidence>
<organism evidence="8 9">
    <name type="scientific">Emiliania huxleyi (strain CCMP1516)</name>
    <dbReference type="NCBI Taxonomy" id="280463"/>
    <lineage>
        <taxon>Eukaryota</taxon>
        <taxon>Haptista</taxon>
        <taxon>Haptophyta</taxon>
        <taxon>Prymnesiophyceae</taxon>
        <taxon>Isochrysidales</taxon>
        <taxon>Noelaerhabdaceae</taxon>
        <taxon>Emiliania</taxon>
    </lineage>
</organism>